<proteinExistence type="predicted"/>
<dbReference type="Proteomes" id="UP000265520">
    <property type="component" value="Unassembled WGS sequence"/>
</dbReference>
<evidence type="ECO:0000313" key="1">
    <source>
        <dbReference type="EMBL" id="MCI07459.1"/>
    </source>
</evidence>
<evidence type="ECO:0000313" key="2">
    <source>
        <dbReference type="Proteomes" id="UP000265520"/>
    </source>
</evidence>
<sequence length="76" mass="8726">MGERIEALEEHMSEVKTTLQSLVQQMQQQSLVISEMSKQLGMKKMTQVSKTFVEESSQSESCLVDYTRRDPVAWSI</sequence>
<keyword evidence="2" id="KW-1185">Reference proteome</keyword>
<name>A0A392P7L1_9FABA</name>
<reference evidence="1 2" key="1">
    <citation type="journal article" date="2018" name="Front. Plant Sci.">
        <title>Red Clover (Trifolium pratense) and Zigzag Clover (T. medium) - A Picture of Genomic Similarities and Differences.</title>
        <authorList>
            <person name="Dluhosova J."/>
            <person name="Istvanek J."/>
            <person name="Nedelnik J."/>
            <person name="Repkova J."/>
        </authorList>
    </citation>
    <scope>NUCLEOTIDE SEQUENCE [LARGE SCALE GENOMIC DNA]</scope>
    <source>
        <strain evidence="2">cv. 10/8</strain>
        <tissue evidence="1">Leaf</tissue>
    </source>
</reference>
<comment type="caution">
    <text evidence="1">The sequence shown here is derived from an EMBL/GenBank/DDBJ whole genome shotgun (WGS) entry which is preliminary data.</text>
</comment>
<accession>A0A392P7L1</accession>
<dbReference type="AlphaFoldDB" id="A0A392P7L1"/>
<organism evidence="1 2">
    <name type="scientific">Trifolium medium</name>
    <dbReference type="NCBI Taxonomy" id="97028"/>
    <lineage>
        <taxon>Eukaryota</taxon>
        <taxon>Viridiplantae</taxon>
        <taxon>Streptophyta</taxon>
        <taxon>Embryophyta</taxon>
        <taxon>Tracheophyta</taxon>
        <taxon>Spermatophyta</taxon>
        <taxon>Magnoliopsida</taxon>
        <taxon>eudicotyledons</taxon>
        <taxon>Gunneridae</taxon>
        <taxon>Pentapetalae</taxon>
        <taxon>rosids</taxon>
        <taxon>fabids</taxon>
        <taxon>Fabales</taxon>
        <taxon>Fabaceae</taxon>
        <taxon>Papilionoideae</taxon>
        <taxon>50 kb inversion clade</taxon>
        <taxon>NPAAA clade</taxon>
        <taxon>Hologalegina</taxon>
        <taxon>IRL clade</taxon>
        <taxon>Trifolieae</taxon>
        <taxon>Trifolium</taxon>
    </lineage>
</organism>
<protein>
    <submittedName>
        <fullName evidence="1">Uncharacterized protein</fullName>
    </submittedName>
</protein>
<gene>
    <name evidence="1" type="ORF">A2U01_0028528</name>
</gene>
<dbReference type="EMBL" id="LXQA010065488">
    <property type="protein sequence ID" value="MCI07459.1"/>
    <property type="molecule type" value="Genomic_DNA"/>
</dbReference>